<gene>
    <name evidence="2" type="ORF">Poli38472_014582</name>
</gene>
<organism evidence="2 3">
    <name type="scientific">Pythium oligandrum</name>
    <name type="common">Mycoparasitic fungus</name>
    <dbReference type="NCBI Taxonomy" id="41045"/>
    <lineage>
        <taxon>Eukaryota</taxon>
        <taxon>Sar</taxon>
        <taxon>Stramenopiles</taxon>
        <taxon>Oomycota</taxon>
        <taxon>Peronosporomycetes</taxon>
        <taxon>Pythiales</taxon>
        <taxon>Pythiaceae</taxon>
        <taxon>Pythium</taxon>
    </lineage>
</organism>
<evidence type="ECO:0008006" key="4">
    <source>
        <dbReference type="Google" id="ProtNLM"/>
    </source>
</evidence>
<feature type="region of interest" description="Disordered" evidence="1">
    <location>
        <begin position="1"/>
        <end position="85"/>
    </location>
</feature>
<keyword evidence="3" id="KW-1185">Reference proteome</keyword>
<feature type="compositionally biased region" description="Low complexity" evidence="1">
    <location>
        <begin position="51"/>
        <end position="64"/>
    </location>
</feature>
<evidence type="ECO:0000313" key="3">
    <source>
        <dbReference type="Proteomes" id="UP000794436"/>
    </source>
</evidence>
<name>A0A8K1CMZ0_PYTOL</name>
<evidence type="ECO:0000313" key="2">
    <source>
        <dbReference type="EMBL" id="TMW66606.1"/>
    </source>
</evidence>
<dbReference type="Proteomes" id="UP000794436">
    <property type="component" value="Unassembled WGS sequence"/>
</dbReference>
<proteinExistence type="predicted"/>
<dbReference type="AlphaFoldDB" id="A0A8K1CMZ0"/>
<dbReference type="EMBL" id="SPLM01000008">
    <property type="protein sequence ID" value="TMW66606.1"/>
    <property type="molecule type" value="Genomic_DNA"/>
</dbReference>
<protein>
    <recommendedName>
        <fullName evidence="4">BZIP domain-containing protein</fullName>
    </recommendedName>
</protein>
<comment type="caution">
    <text evidence="2">The sequence shown here is derived from an EMBL/GenBank/DDBJ whole genome shotgun (WGS) entry which is preliminary data.</text>
</comment>
<sequence length="120" mass="14181">MDNLKDEERTPPVSPLPFQSYKTPKREPKVEHNPNPSQKSDDGKLQYVPNTSTSGSSSTPNQTREQQRRRQRSYEQKYRTKRRDVLRRSRRQWLQLELEVAQLKTLHETPYYLKSPGATP</sequence>
<feature type="compositionally biased region" description="Basic and acidic residues" evidence="1">
    <location>
        <begin position="65"/>
        <end position="78"/>
    </location>
</feature>
<feature type="compositionally biased region" description="Basic and acidic residues" evidence="1">
    <location>
        <begin position="1"/>
        <end position="10"/>
    </location>
</feature>
<accession>A0A8K1CMZ0</accession>
<reference evidence="2" key="1">
    <citation type="submission" date="2019-03" db="EMBL/GenBank/DDBJ databases">
        <title>Long read genome sequence of the mycoparasitic Pythium oligandrum ATCC 38472 isolated from sugarbeet rhizosphere.</title>
        <authorList>
            <person name="Gaulin E."/>
        </authorList>
    </citation>
    <scope>NUCLEOTIDE SEQUENCE</scope>
    <source>
        <strain evidence="2">ATCC 38472_TT</strain>
    </source>
</reference>
<evidence type="ECO:0000256" key="1">
    <source>
        <dbReference type="SAM" id="MobiDB-lite"/>
    </source>
</evidence>